<feature type="compositionally biased region" description="Basic and acidic residues" evidence="6">
    <location>
        <begin position="383"/>
        <end position="397"/>
    </location>
</feature>
<proteinExistence type="predicted"/>
<dbReference type="AlphaFoldDB" id="A0A2C6KPM3"/>
<keyword evidence="4" id="KW-0804">Transcription</keyword>
<evidence type="ECO:0000256" key="1">
    <source>
        <dbReference type="ARBA" id="ARBA00004123"/>
    </source>
</evidence>
<keyword evidence="3" id="KW-0238">DNA-binding</keyword>
<comment type="subcellular location">
    <subcellularLocation>
        <location evidence="1">Nucleus</location>
    </subcellularLocation>
</comment>
<evidence type="ECO:0000256" key="2">
    <source>
        <dbReference type="ARBA" id="ARBA00023015"/>
    </source>
</evidence>
<feature type="compositionally biased region" description="Basic and acidic residues" evidence="6">
    <location>
        <begin position="1167"/>
        <end position="1182"/>
    </location>
</feature>
<feature type="compositionally biased region" description="Basic and acidic residues" evidence="6">
    <location>
        <begin position="477"/>
        <end position="489"/>
    </location>
</feature>
<dbReference type="GO" id="GO:0005634">
    <property type="term" value="C:nucleus"/>
    <property type="evidence" value="ECO:0007669"/>
    <property type="project" value="UniProtKB-SubCell"/>
</dbReference>
<feature type="compositionally biased region" description="Low complexity" evidence="6">
    <location>
        <begin position="778"/>
        <end position="788"/>
    </location>
</feature>
<keyword evidence="2" id="KW-0805">Transcription regulation</keyword>
<feature type="region of interest" description="Disordered" evidence="6">
    <location>
        <begin position="1037"/>
        <end position="1056"/>
    </location>
</feature>
<feature type="region of interest" description="Disordered" evidence="6">
    <location>
        <begin position="359"/>
        <end position="554"/>
    </location>
</feature>
<feature type="compositionally biased region" description="Polar residues" evidence="6">
    <location>
        <begin position="542"/>
        <end position="554"/>
    </location>
</feature>
<feature type="region of interest" description="Disordered" evidence="6">
    <location>
        <begin position="1167"/>
        <end position="1254"/>
    </location>
</feature>
<feature type="compositionally biased region" description="Basic and acidic residues" evidence="6">
    <location>
        <begin position="1110"/>
        <end position="1138"/>
    </location>
</feature>
<evidence type="ECO:0000256" key="5">
    <source>
        <dbReference type="ARBA" id="ARBA00023242"/>
    </source>
</evidence>
<feature type="compositionally biased region" description="Low complexity" evidence="6">
    <location>
        <begin position="747"/>
        <end position="770"/>
    </location>
</feature>
<feature type="compositionally biased region" description="Polar residues" evidence="6">
    <location>
        <begin position="55"/>
        <end position="85"/>
    </location>
</feature>
<dbReference type="Gene3D" id="1.20.5.2050">
    <property type="match status" value="1"/>
</dbReference>
<evidence type="ECO:0000256" key="6">
    <source>
        <dbReference type="SAM" id="MobiDB-lite"/>
    </source>
</evidence>
<dbReference type="GeneID" id="94431073"/>
<organism evidence="8 9">
    <name type="scientific">Cystoisospora suis</name>
    <dbReference type="NCBI Taxonomy" id="483139"/>
    <lineage>
        <taxon>Eukaryota</taxon>
        <taxon>Sar</taxon>
        <taxon>Alveolata</taxon>
        <taxon>Apicomplexa</taxon>
        <taxon>Conoidasida</taxon>
        <taxon>Coccidia</taxon>
        <taxon>Eucoccidiorida</taxon>
        <taxon>Eimeriorina</taxon>
        <taxon>Sarcocystidae</taxon>
        <taxon>Cystoisospora</taxon>
    </lineage>
</organism>
<dbReference type="InterPro" id="IPR001471">
    <property type="entry name" value="AP2/ERF_dom"/>
</dbReference>
<dbReference type="GO" id="GO:0003677">
    <property type="term" value="F:DNA binding"/>
    <property type="evidence" value="ECO:0007669"/>
    <property type="project" value="UniProtKB-KW"/>
</dbReference>
<feature type="region of interest" description="Disordered" evidence="6">
    <location>
        <begin position="694"/>
        <end position="859"/>
    </location>
</feature>
<sequence>GSKGRVGEVSLSQRPTSVTSRGLTASLSAAPQASDAGASPPVRNFSDPVIPTPIPSESLSCRQSKGSTVDRTTTQNCASDPSSKVDSLGGSAKQERGGNGMRRLDWSGTALSTADGRCFPLFQLFRHGWWATPIPPEDPPLDPDATEKLLPCLPSFPAVVYFKKDHCFFALWKMKDGVVHRRRSECALLGVREAHRQAVQTVCRLTRRPPGVVYDCKSGKWSVCVTRYNGRHRASFSVKKFGFEGAHEKAMEWYEAKRGQLGLHENPACAETVDFDEEVRQNPQALLAFVESAIDAAPPAQPVREAKRSMCASGQVAPGTEIVSSFLVGVSSTSEKVATGRSAGLWNSLAPALVSGKISDPGVVKQDSTTEREKVEGVGTIEGKVDSETPGEGEKIGVEPIQQEVVRAKSEENGERRNSNPKQDDEERGEEGCAESQLKGQKETEQQETVGAAGDVSPKETAIKRSATGDLLIVVGDAERSARSREGDHNVIGVVGANTAEKGERSSSAVVESSNKDDDKSSPAEAVAVTTPRGILKEDKTTGTGSTRSVENSNDITACANNELLPFPRFPAETPCLTPQKETREVGGRDEIAQIEAIQPVKAKETHKEVLRASRVTPYGRTGGTARSCSRSVTTAQEVLRQGVIGKHALDTADPHESKSEESEVTLRKGEGEQGDACCSLSLLRSDKTLPDTETLQGECQGVSGGSNLSGIARPEAPVTLGDRTSRTSSRPGEKMAEHNGHDETGVSSVVQSVSRAVQSSQDTSNSSHSRTQRLENSASSVSTFSASHCRIRCPGPLSQEKPSTTTAEKPTCSPVRSPAGPSVASPSSFRTPDSSSLSPPPSVSPESKPKRSSVTDSFATSAAASPAISPSASTEGTVAAALNPGFALGYLRSFMSHFSAASLPSTPALLNSPWKTKQCVIRDSFPTSPRGGRRTVADGQDGDDPHSSLKKQRPLFLNEKLRDPSCAAFQSYQNGTANAVAALCSGEQPDNLSDCQEAGSHVLSVSTDSRQIGDAENSESAAAAAHGGQMCVMTKDEASPQKEDRDGVDVVGDDRACPAETSVTGEVVIRRKITGTAPTTVTRDCTDMVDAFTHRYTAGGVTGGSRGGCRGEPRGEAESLAHTAGERKPAEEEHRYGADATMTLGTKEMPASSGGGDNEAAAIGHVRDKEGRAGENIETRHNKSAGEQTAAAQDTSLRTEARCTGPGGRRNQADGGRGKVGIPAESGDGRVVKKRRAREDSLQASKGKCRRQK</sequence>
<feature type="compositionally biased region" description="Basic and acidic residues" evidence="6">
    <location>
        <begin position="406"/>
        <end position="425"/>
    </location>
</feature>
<evidence type="ECO:0000313" key="8">
    <source>
        <dbReference type="EMBL" id="PHJ18455.1"/>
    </source>
</evidence>
<feature type="compositionally biased region" description="Basic and acidic residues" evidence="6">
    <location>
        <begin position="732"/>
        <end position="745"/>
    </location>
</feature>
<comment type="caution">
    <text evidence="8">The sequence shown here is derived from an EMBL/GenBank/DDBJ whole genome shotgun (WGS) entry which is preliminary data.</text>
</comment>
<gene>
    <name evidence="8" type="ORF">CSUI_007718</name>
</gene>
<feature type="compositionally biased region" description="Basic and acidic residues" evidence="6">
    <location>
        <begin position="1228"/>
        <end position="1242"/>
    </location>
</feature>
<feature type="compositionally biased region" description="Basic and acidic residues" evidence="6">
    <location>
        <begin position="648"/>
        <end position="672"/>
    </location>
</feature>
<protein>
    <submittedName>
        <fullName evidence="8">Ap2 domain transcription factor ap2viia-5</fullName>
    </submittedName>
</protein>
<feature type="region of interest" description="Disordered" evidence="6">
    <location>
        <begin position="1"/>
        <end position="101"/>
    </location>
</feature>
<dbReference type="Proteomes" id="UP000221165">
    <property type="component" value="Unassembled WGS sequence"/>
</dbReference>
<feature type="region of interest" description="Disordered" evidence="6">
    <location>
        <begin position="1104"/>
        <end position="1138"/>
    </location>
</feature>
<feature type="compositionally biased region" description="Low complexity" evidence="6">
    <location>
        <begin position="814"/>
        <end position="838"/>
    </location>
</feature>
<feature type="region of interest" description="Disordered" evidence="6">
    <location>
        <begin position="646"/>
        <end position="676"/>
    </location>
</feature>
<feature type="non-terminal residue" evidence="8">
    <location>
        <position position="1"/>
    </location>
</feature>
<dbReference type="OrthoDB" id="332032at2759"/>
<dbReference type="VEuPathDB" id="ToxoDB:CSUI_007718"/>
<feature type="region of interest" description="Disordered" evidence="6">
    <location>
        <begin position="614"/>
        <end position="634"/>
    </location>
</feature>
<dbReference type="RefSeq" id="XP_067920162.1">
    <property type="nucleotide sequence ID" value="XM_068067862.1"/>
</dbReference>
<reference evidence="8 9" key="1">
    <citation type="journal article" date="2017" name="Int. J. Parasitol.">
        <title>The genome of the protozoan parasite Cystoisospora suis and a reverse vaccinology approach to identify vaccine candidates.</title>
        <authorList>
            <person name="Palmieri N."/>
            <person name="Shrestha A."/>
            <person name="Ruttkowski B."/>
            <person name="Beck T."/>
            <person name="Vogl C."/>
            <person name="Tomley F."/>
            <person name="Blake D.P."/>
            <person name="Joachim A."/>
        </authorList>
    </citation>
    <scope>NUCLEOTIDE SEQUENCE [LARGE SCALE GENOMIC DNA]</scope>
    <source>
        <strain evidence="8 9">Wien I</strain>
    </source>
</reference>
<keyword evidence="9" id="KW-1185">Reference proteome</keyword>
<keyword evidence="5" id="KW-0539">Nucleus</keyword>
<accession>A0A2C6KPM3</accession>
<evidence type="ECO:0000256" key="3">
    <source>
        <dbReference type="ARBA" id="ARBA00023125"/>
    </source>
</evidence>
<feature type="region of interest" description="Disordered" evidence="6">
    <location>
        <begin position="923"/>
        <end position="954"/>
    </location>
</feature>
<evidence type="ECO:0000259" key="7">
    <source>
        <dbReference type="Pfam" id="PF00847"/>
    </source>
</evidence>
<evidence type="ECO:0000313" key="9">
    <source>
        <dbReference type="Proteomes" id="UP000221165"/>
    </source>
</evidence>
<feature type="domain" description="AP2/ERF" evidence="7">
    <location>
        <begin position="209"/>
        <end position="259"/>
    </location>
</feature>
<dbReference type="EMBL" id="MIGC01004137">
    <property type="protein sequence ID" value="PHJ18455.1"/>
    <property type="molecule type" value="Genomic_DNA"/>
</dbReference>
<feature type="compositionally biased region" description="Polar residues" evidence="6">
    <location>
        <begin position="625"/>
        <end position="634"/>
    </location>
</feature>
<dbReference type="GO" id="GO:0003700">
    <property type="term" value="F:DNA-binding transcription factor activity"/>
    <property type="evidence" value="ECO:0007669"/>
    <property type="project" value="InterPro"/>
</dbReference>
<evidence type="ECO:0000256" key="4">
    <source>
        <dbReference type="ARBA" id="ARBA00023163"/>
    </source>
</evidence>
<feature type="compositionally biased region" description="Polar residues" evidence="6">
    <location>
        <begin position="10"/>
        <end position="31"/>
    </location>
</feature>
<feature type="compositionally biased region" description="Polar residues" evidence="6">
    <location>
        <begin position="1186"/>
        <end position="1199"/>
    </location>
</feature>
<dbReference type="Pfam" id="PF00847">
    <property type="entry name" value="AP2"/>
    <property type="match status" value="1"/>
</dbReference>
<name>A0A2C6KPM3_9APIC</name>